<evidence type="ECO:0000256" key="6">
    <source>
        <dbReference type="SAM" id="Phobius"/>
    </source>
</evidence>
<dbReference type="OrthoDB" id="8957647at2759"/>
<evidence type="ECO:0000256" key="3">
    <source>
        <dbReference type="ARBA" id="ARBA00022514"/>
    </source>
</evidence>
<keyword evidence="9" id="KW-1185">Reference proteome</keyword>
<dbReference type="AlphaFoldDB" id="A0A7J5ZCZ9"/>
<dbReference type="InterPro" id="IPR002069">
    <property type="entry name" value="Interferon_gamma"/>
</dbReference>
<feature type="non-terminal residue" evidence="8">
    <location>
        <position position="1"/>
    </location>
</feature>
<organism evidence="8 9">
    <name type="scientific">Dissostichus mawsoni</name>
    <name type="common">Antarctic cod</name>
    <dbReference type="NCBI Taxonomy" id="36200"/>
    <lineage>
        <taxon>Eukaryota</taxon>
        <taxon>Metazoa</taxon>
        <taxon>Chordata</taxon>
        <taxon>Craniata</taxon>
        <taxon>Vertebrata</taxon>
        <taxon>Euteleostomi</taxon>
        <taxon>Actinopterygii</taxon>
        <taxon>Neopterygii</taxon>
        <taxon>Teleostei</taxon>
        <taxon>Neoteleostei</taxon>
        <taxon>Acanthomorphata</taxon>
        <taxon>Eupercaria</taxon>
        <taxon>Perciformes</taxon>
        <taxon>Notothenioidei</taxon>
        <taxon>Nototheniidae</taxon>
        <taxon>Dissostichus</taxon>
    </lineage>
</organism>
<evidence type="ECO:0000256" key="4">
    <source>
        <dbReference type="ARBA" id="ARBA00022525"/>
    </source>
</evidence>
<gene>
    <name evidence="7" type="ORF">F7725_022092</name>
    <name evidence="8" type="ORF">F7725_022101</name>
</gene>
<evidence type="ECO:0000313" key="9">
    <source>
        <dbReference type="Proteomes" id="UP000518266"/>
    </source>
</evidence>
<reference evidence="8 9" key="1">
    <citation type="submission" date="2020-03" db="EMBL/GenBank/DDBJ databases">
        <title>Dissostichus mawsoni Genome sequencing and assembly.</title>
        <authorList>
            <person name="Park H."/>
        </authorList>
    </citation>
    <scope>NUCLEOTIDE SEQUENCE [LARGE SCALE GENOMIC DNA]</scope>
    <source>
        <strain evidence="8">DM0001</strain>
        <tissue evidence="8">Muscle</tissue>
    </source>
</reference>
<feature type="non-terminal residue" evidence="8">
    <location>
        <position position="200"/>
    </location>
</feature>
<dbReference type="GO" id="GO:0006955">
    <property type="term" value="P:immune response"/>
    <property type="evidence" value="ECO:0007669"/>
    <property type="project" value="InterPro"/>
</dbReference>
<dbReference type="EMBL" id="JAAKFY010000003">
    <property type="protein sequence ID" value="KAF3859693.1"/>
    <property type="molecule type" value="Genomic_DNA"/>
</dbReference>
<keyword evidence="6" id="KW-1133">Transmembrane helix</keyword>
<dbReference type="GO" id="GO:0005133">
    <property type="term" value="F:type II interferon receptor binding"/>
    <property type="evidence" value="ECO:0007669"/>
    <property type="project" value="InterPro"/>
</dbReference>
<dbReference type="PANTHER" id="PTHR11419:SF0">
    <property type="entry name" value="INTERFERON GAMMA"/>
    <property type="match status" value="1"/>
</dbReference>
<dbReference type="InterPro" id="IPR009079">
    <property type="entry name" value="4_helix_cytokine-like_core"/>
</dbReference>
<evidence type="ECO:0008006" key="10">
    <source>
        <dbReference type="Google" id="ProtNLM"/>
    </source>
</evidence>
<keyword evidence="4" id="KW-0964">Secreted</keyword>
<proteinExistence type="inferred from homology"/>
<dbReference type="GO" id="GO:0005615">
    <property type="term" value="C:extracellular space"/>
    <property type="evidence" value="ECO:0007669"/>
    <property type="project" value="UniProtKB-KW"/>
</dbReference>
<dbReference type="GO" id="GO:0005125">
    <property type="term" value="F:cytokine activity"/>
    <property type="evidence" value="ECO:0007669"/>
    <property type="project" value="UniProtKB-KW"/>
</dbReference>
<keyword evidence="6" id="KW-0472">Membrane</keyword>
<feature type="transmembrane region" description="Helical" evidence="6">
    <location>
        <begin position="34"/>
        <end position="58"/>
    </location>
</feature>
<name>A0A7J5ZCZ9_DISMA</name>
<keyword evidence="5" id="KW-0325">Glycoprotein</keyword>
<keyword evidence="6" id="KW-0812">Transmembrane</keyword>
<comment type="subcellular location">
    <subcellularLocation>
        <location evidence="1">Secreted</location>
    </subcellularLocation>
</comment>
<evidence type="ECO:0000256" key="5">
    <source>
        <dbReference type="ARBA" id="ARBA00023180"/>
    </source>
</evidence>
<dbReference type="Proteomes" id="UP000518266">
    <property type="component" value="Unassembled WGS sequence"/>
</dbReference>
<dbReference type="SUPFAM" id="SSF47266">
    <property type="entry name" value="4-helical cytokines"/>
    <property type="match status" value="1"/>
</dbReference>
<evidence type="ECO:0000313" key="8">
    <source>
        <dbReference type="EMBL" id="KAF3859702.1"/>
    </source>
</evidence>
<comment type="similarity">
    <text evidence="2">Belongs to the type II (or gamma) interferon family.</text>
</comment>
<evidence type="ECO:0000256" key="2">
    <source>
        <dbReference type="ARBA" id="ARBA00007566"/>
    </source>
</evidence>
<accession>A0A7J5ZCZ9</accession>
<comment type="caution">
    <text evidence="8">The sequence shown here is derived from an EMBL/GenBank/DDBJ whole genome shotgun (WGS) entry which is preliminary data.</text>
</comment>
<evidence type="ECO:0000313" key="7">
    <source>
        <dbReference type="EMBL" id="KAF3859693.1"/>
    </source>
</evidence>
<evidence type="ECO:0000256" key="1">
    <source>
        <dbReference type="ARBA" id="ARBA00004613"/>
    </source>
</evidence>
<sequence>ETHLQPASWREKHQEQAEVFNESNLLVSERVVDMMVVSAKSVVCLCFLFSVCHVRGAYISPKMNRTILNLLKHYNISKEEKYNGQLVFSKESIPEKLVMLKELPTPLPHTTGSKGGVGEGGAGEDVRTELNYILKMVLKLKTSHYKEQDNLLSSLNKLIGIKKDNATVQSKALGELPWLYEEASDLKNEIQSRRRRRQAR</sequence>
<protein>
    <recommendedName>
        <fullName evidence="10">Interferon gamma</fullName>
    </recommendedName>
</protein>
<dbReference type="PANTHER" id="PTHR11419">
    <property type="entry name" value="INTERFERON GAMMA"/>
    <property type="match status" value="1"/>
</dbReference>
<dbReference type="Gene3D" id="1.20.1250.10">
    <property type="match status" value="1"/>
</dbReference>
<keyword evidence="3" id="KW-0202">Cytokine</keyword>
<dbReference type="EMBL" id="JAAKFY010000003">
    <property type="protein sequence ID" value="KAF3859702.1"/>
    <property type="molecule type" value="Genomic_DNA"/>
</dbReference>